<dbReference type="Proteomes" id="UP000807306">
    <property type="component" value="Unassembled WGS sequence"/>
</dbReference>
<dbReference type="PANTHER" id="PTHR13318">
    <property type="entry name" value="PARTNER OF PAIRED, ISOFORM B-RELATED"/>
    <property type="match status" value="1"/>
</dbReference>
<keyword evidence="4" id="KW-1185">Reference proteome</keyword>
<accession>A0A9P6E4V9</accession>
<proteinExistence type="predicted"/>
<evidence type="ECO:0000256" key="1">
    <source>
        <dbReference type="SAM" id="MobiDB-lite"/>
    </source>
</evidence>
<dbReference type="InterPro" id="IPR032675">
    <property type="entry name" value="LRR_dom_sf"/>
</dbReference>
<dbReference type="PANTHER" id="PTHR13318:SF95">
    <property type="entry name" value="F-BOX PROTEIN YLR352W"/>
    <property type="match status" value="1"/>
</dbReference>
<dbReference type="InterPro" id="IPR056451">
    <property type="entry name" value="Znf_Tbcl_Rhp7"/>
</dbReference>
<name>A0A9P6E4V9_9AGAR</name>
<feature type="compositionally biased region" description="Low complexity" evidence="1">
    <location>
        <begin position="47"/>
        <end position="60"/>
    </location>
</feature>
<feature type="region of interest" description="Disordered" evidence="1">
    <location>
        <begin position="1"/>
        <end position="140"/>
    </location>
</feature>
<dbReference type="OrthoDB" id="421226at2759"/>
<evidence type="ECO:0000313" key="3">
    <source>
        <dbReference type="EMBL" id="KAF9522608.1"/>
    </source>
</evidence>
<protein>
    <submittedName>
        <fullName evidence="3">RNI-like protein</fullName>
    </submittedName>
</protein>
<dbReference type="Pfam" id="PF23550">
    <property type="entry name" value="zf_Tbcl_Rhp7"/>
    <property type="match status" value="1"/>
</dbReference>
<dbReference type="GO" id="GO:0031146">
    <property type="term" value="P:SCF-dependent proteasomal ubiquitin-dependent protein catabolic process"/>
    <property type="evidence" value="ECO:0007669"/>
    <property type="project" value="TreeGrafter"/>
</dbReference>
<evidence type="ECO:0000313" key="4">
    <source>
        <dbReference type="Proteomes" id="UP000807306"/>
    </source>
</evidence>
<sequence>MSRRGNNVRGPTSALTEFLKDSGITATTIARRVATRNQNDDQPVAGPSNTPATPSTPATTSRRRRLTRTSGFASDELDEPETTEPLNDAMDVDNEEEEKATAPKKRKLTKAAEAKLKAKEKKKRGKKDSDEEDEDEDAYTKVSKSLWATNSPKPPVGSFAKCTICKNQFTVTKYTMAANSGDGWLCHTCAKAGGKDPFKKPAVPKKRVPADKRTVTSFQEKRFPTLVTLCIQLITEHIDDVDALGDIGTMNVEAIAKALSKTRSLTPQNAQLFYNSTNKSLTLFDVTSLNSPALETLAYHNSNLVSLRLDFCGQLTDESLKVWTTSLPSLERLELLGPFLVRPPGWQAFFKAHPNLEGFLLTQSPRFDITCMQALVSNCAGLKDLRLKEVGLIDDSFVAEIQKLDSGVRLLDLSDPSKTCSQSAIIELMTAIGSTLEHLDLSKHDDLGHDFLTEGLQPHVTQLETLALAYLPELTDDGVAQFFKEWKNAPLRSLNFSRNQELAGSSLNAILKHSGERLEHLNINGWKTAPENELKRIGRTCVELRKLDVGWCREVDDFLLLAWLNGEKVRGAVKGGCKRLEEVKVWGCNKVTASCPRKKGVIIMGVEAHIVA</sequence>
<dbReference type="Gene3D" id="3.80.10.10">
    <property type="entry name" value="Ribonuclease Inhibitor"/>
    <property type="match status" value="2"/>
</dbReference>
<dbReference type="AlphaFoldDB" id="A0A9P6E4V9"/>
<comment type="caution">
    <text evidence="3">The sequence shown here is derived from an EMBL/GenBank/DDBJ whole genome shotgun (WGS) entry which is preliminary data.</text>
</comment>
<feature type="domain" description="DNA repair protein rhp7 treble clef" evidence="2">
    <location>
        <begin position="156"/>
        <end position="194"/>
    </location>
</feature>
<dbReference type="SMART" id="SM00367">
    <property type="entry name" value="LRR_CC"/>
    <property type="match status" value="6"/>
</dbReference>
<reference evidence="3" key="1">
    <citation type="submission" date="2020-11" db="EMBL/GenBank/DDBJ databases">
        <authorList>
            <consortium name="DOE Joint Genome Institute"/>
            <person name="Ahrendt S."/>
            <person name="Riley R."/>
            <person name="Andreopoulos W."/>
            <person name="Labutti K."/>
            <person name="Pangilinan J."/>
            <person name="Ruiz-Duenas F.J."/>
            <person name="Barrasa J.M."/>
            <person name="Sanchez-Garcia M."/>
            <person name="Camarero S."/>
            <person name="Miyauchi S."/>
            <person name="Serrano A."/>
            <person name="Linde D."/>
            <person name="Babiker R."/>
            <person name="Drula E."/>
            <person name="Ayuso-Fernandez I."/>
            <person name="Pacheco R."/>
            <person name="Padilla G."/>
            <person name="Ferreira P."/>
            <person name="Barriuso J."/>
            <person name="Kellner H."/>
            <person name="Castanera R."/>
            <person name="Alfaro M."/>
            <person name="Ramirez L."/>
            <person name="Pisabarro A.G."/>
            <person name="Kuo A."/>
            <person name="Tritt A."/>
            <person name="Lipzen A."/>
            <person name="He G."/>
            <person name="Yan M."/>
            <person name="Ng V."/>
            <person name="Cullen D."/>
            <person name="Martin F."/>
            <person name="Rosso M.-N."/>
            <person name="Henrissat B."/>
            <person name="Hibbett D."/>
            <person name="Martinez A.T."/>
            <person name="Grigoriev I.V."/>
        </authorList>
    </citation>
    <scope>NUCLEOTIDE SEQUENCE</scope>
    <source>
        <strain evidence="3">CBS 506.95</strain>
    </source>
</reference>
<feature type="compositionally biased region" description="Low complexity" evidence="1">
    <location>
        <begin position="24"/>
        <end position="36"/>
    </location>
</feature>
<dbReference type="SUPFAM" id="SSF52047">
    <property type="entry name" value="RNI-like"/>
    <property type="match status" value="1"/>
</dbReference>
<evidence type="ECO:0000259" key="2">
    <source>
        <dbReference type="Pfam" id="PF23550"/>
    </source>
</evidence>
<organism evidence="3 4">
    <name type="scientific">Crepidotus variabilis</name>
    <dbReference type="NCBI Taxonomy" id="179855"/>
    <lineage>
        <taxon>Eukaryota</taxon>
        <taxon>Fungi</taxon>
        <taxon>Dikarya</taxon>
        <taxon>Basidiomycota</taxon>
        <taxon>Agaricomycotina</taxon>
        <taxon>Agaricomycetes</taxon>
        <taxon>Agaricomycetidae</taxon>
        <taxon>Agaricales</taxon>
        <taxon>Agaricineae</taxon>
        <taxon>Crepidotaceae</taxon>
        <taxon>Crepidotus</taxon>
    </lineage>
</organism>
<dbReference type="GO" id="GO:0019005">
    <property type="term" value="C:SCF ubiquitin ligase complex"/>
    <property type="evidence" value="ECO:0007669"/>
    <property type="project" value="TreeGrafter"/>
</dbReference>
<gene>
    <name evidence="3" type="ORF">CPB83DRAFT_800431</name>
</gene>
<dbReference type="InterPro" id="IPR006553">
    <property type="entry name" value="Leu-rich_rpt_Cys-con_subtyp"/>
</dbReference>
<dbReference type="EMBL" id="MU157939">
    <property type="protein sequence ID" value="KAF9522608.1"/>
    <property type="molecule type" value="Genomic_DNA"/>
</dbReference>